<dbReference type="EMBL" id="SWCO01000002">
    <property type="protein sequence ID" value="TKB04432.1"/>
    <property type="molecule type" value="Genomic_DNA"/>
</dbReference>
<organism evidence="1 2">
    <name type="scientific">Alteromonas portus</name>
    <dbReference type="NCBI Taxonomy" id="2565549"/>
    <lineage>
        <taxon>Bacteria</taxon>
        <taxon>Pseudomonadati</taxon>
        <taxon>Pseudomonadota</taxon>
        <taxon>Gammaproteobacteria</taxon>
        <taxon>Alteromonadales</taxon>
        <taxon>Alteromonadaceae</taxon>
        <taxon>Alteromonas/Salinimonas group</taxon>
        <taxon>Alteromonas</taxon>
    </lineage>
</organism>
<evidence type="ECO:0000313" key="2">
    <source>
        <dbReference type="Proteomes" id="UP000305471"/>
    </source>
</evidence>
<sequence>MIKPSRTKQGSHMKKLLFIAIFSILLNGCDQKTHVDQSQMCVYSTDQEAKRCSSGELAYFKPQMWGNEQLPLNAAAAYCDFNHEIMYNNSGVICVFTDKRY</sequence>
<name>A0A4U0ZQ86_9ALTE</name>
<dbReference type="Proteomes" id="UP000305471">
    <property type="component" value="Unassembled WGS sequence"/>
</dbReference>
<evidence type="ECO:0000313" key="1">
    <source>
        <dbReference type="EMBL" id="TKB04432.1"/>
    </source>
</evidence>
<reference evidence="1 2" key="1">
    <citation type="submission" date="2019-04" db="EMBL/GenBank/DDBJ databases">
        <title>Alteromonas portus sp. nov., an alginate lyase-excreting marine bacterium.</title>
        <authorList>
            <person name="Huang H."/>
            <person name="Mo K."/>
            <person name="Bao S."/>
        </authorList>
    </citation>
    <scope>NUCLEOTIDE SEQUENCE [LARGE SCALE GENOMIC DNA]</scope>
    <source>
        <strain evidence="1 2">HB161718</strain>
    </source>
</reference>
<accession>A0A4U0ZQ86</accession>
<proteinExistence type="predicted"/>
<keyword evidence="2" id="KW-1185">Reference proteome</keyword>
<comment type="caution">
    <text evidence="1">The sequence shown here is derived from an EMBL/GenBank/DDBJ whole genome shotgun (WGS) entry which is preliminary data.</text>
</comment>
<gene>
    <name evidence="1" type="ORF">E5672_06430</name>
</gene>
<protein>
    <submittedName>
        <fullName evidence="1">Uncharacterized protein</fullName>
    </submittedName>
</protein>
<dbReference type="AlphaFoldDB" id="A0A4U0ZQ86"/>